<keyword evidence="6 7" id="KW-0694">RNA-binding</keyword>
<dbReference type="InterPro" id="IPR001900">
    <property type="entry name" value="RNase_II/R"/>
</dbReference>
<dbReference type="Pfam" id="PF00575">
    <property type="entry name" value="S1"/>
    <property type="match status" value="1"/>
</dbReference>
<protein>
    <recommendedName>
        <fullName evidence="7">Ribonuclease R</fullName>
        <shortName evidence="7">RNase R</shortName>
        <ecNumber evidence="7">3.1.13.1</ecNumber>
    </recommendedName>
</protein>
<evidence type="ECO:0000313" key="9">
    <source>
        <dbReference type="EMBL" id="BAG83466.1"/>
    </source>
</evidence>
<evidence type="ECO:0000256" key="3">
    <source>
        <dbReference type="ARBA" id="ARBA00022722"/>
    </source>
</evidence>
<dbReference type="SMART" id="SM00316">
    <property type="entry name" value="S1"/>
    <property type="match status" value="1"/>
</dbReference>
<dbReference type="NCBIfam" id="TIGR00358">
    <property type="entry name" value="3_prime_RNase"/>
    <property type="match status" value="1"/>
</dbReference>
<keyword evidence="4 7" id="KW-0378">Hydrolase</keyword>
<dbReference type="STRING" id="511995.CFPG_203"/>
<evidence type="ECO:0000256" key="6">
    <source>
        <dbReference type="ARBA" id="ARBA00022884"/>
    </source>
</evidence>
<dbReference type="Gene3D" id="2.40.50.140">
    <property type="entry name" value="Nucleic acid-binding proteins"/>
    <property type="match status" value="1"/>
</dbReference>
<dbReference type="InterPro" id="IPR050180">
    <property type="entry name" value="RNR_Ribonuclease"/>
</dbReference>
<accession>B6YQJ4</accession>
<dbReference type="InterPro" id="IPR022966">
    <property type="entry name" value="RNase_II/R_CS"/>
</dbReference>
<dbReference type="InterPro" id="IPR011805">
    <property type="entry name" value="RNase_R"/>
</dbReference>
<dbReference type="Proteomes" id="UP000000723">
    <property type="component" value="Chromosome"/>
</dbReference>
<dbReference type="GO" id="GO:0008859">
    <property type="term" value="F:exoribonuclease II activity"/>
    <property type="evidence" value="ECO:0007669"/>
    <property type="project" value="UniProtKB-UniRule"/>
</dbReference>
<sequence length="586" mass="68547">MIKKKYKRQIKFFKQLKEEKIFQRILNLFKAFPREIFDCQQISYRIDPTSQTNSLIIVRVLEILCKKKILVKIDKSKYQLKNTKSTIPSIQDEYNLPCKYPEEAEKAAQKIPNHITLTEISNREDFRETLTFTIDPQNAKDFDDALSIKKLSNNFYEIGVHIADVTHYIKPDSSIDKEALKRGTSIYLVDKVIPMLPESLCNEVCSLRPNEDKLCFSVIFEMDGKAKIHNYRIRRTIIRSDHRFTYEEAQEIIERSFATNYEDCSLNSSVFTLNCLAKILREKRFSNGSIDFVQREIQFDLDREGNPLDIYLKKNNEANQLVEEFMLLANKTIAEIVGKVPKNKRAKPFVYRVHGLPDIEKIKNLKQLVRSFGYKLNIKRINNETSKNISSLFKQVQGTREQNLIETIALRTMEKAIYTTENVGHYGLAFKYYTHFTSPIRRYPDMIVHRLLEKYLNRKYSVSKKSLERLCKHCSEQESIAIQAERASIKAKQVEFMSTKVGNTFDGVISNVTEWGLYVELGNGCEGLIPMRYLDDDFYELDEKTYRLIGKTKKHIYCLGDPLQIRVIHSNLEKRQLDFAPISFKK</sequence>
<proteinExistence type="inferred from homology"/>
<dbReference type="InterPro" id="IPR003029">
    <property type="entry name" value="S1_domain"/>
</dbReference>
<gene>
    <name evidence="7" type="primary">rnr</name>
    <name evidence="9" type="ordered locus">CFPG_203</name>
</gene>
<dbReference type="EMBL" id="AP010656">
    <property type="protein sequence ID" value="BAG83466.1"/>
    <property type="molecule type" value="Genomic_DNA"/>
</dbReference>
<comment type="catalytic activity">
    <reaction evidence="1 7">
        <text>Exonucleolytic cleavage in the 3'- to 5'-direction to yield nucleoside 5'-phosphates.</text>
        <dbReference type="EC" id="3.1.13.1"/>
    </reaction>
</comment>
<dbReference type="HAMAP" id="MF_01895">
    <property type="entry name" value="RNase_R"/>
    <property type="match status" value="1"/>
</dbReference>
<keyword evidence="3 7" id="KW-0540">Nuclease</keyword>
<evidence type="ECO:0000256" key="7">
    <source>
        <dbReference type="HAMAP-Rule" id="MF_01895"/>
    </source>
</evidence>
<dbReference type="NCBIfam" id="TIGR02063">
    <property type="entry name" value="RNase_R"/>
    <property type="match status" value="1"/>
</dbReference>
<dbReference type="PROSITE" id="PS50126">
    <property type="entry name" value="S1"/>
    <property type="match status" value="1"/>
</dbReference>
<evidence type="ECO:0000256" key="2">
    <source>
        <dbReference type="ARBA" id="ARBA00022490"/>
    </source>
</evidence>
<dbReference type="CDD" id="cd04471">
    <property type="entry name" value="S1_RNase_R"/>
    <property type="match status" value="1"/>
</dbReference>
<dbReference type="KEGG" id="aps:CFPG_203"/>
<dbReference type="AlphaFoldDB" id="B6YQJ4"/>
<evidence type="ECO:0000313" key="10">
    <source>
        <dbReference type="Proteomes" id="UP000000723"/>
    </source>
</evidence>
<dbReference type="PANTHER" id="PTHR23355">
    <property type="entry name" value="RIBONUCLEASE"/>
    <property type="match status" value="1"/>
</dbReference>
<evidence type="ECO:0000256" key="4">
    <source>
        <dbReference type="ARBA" id="ARBA00022801"/>
    </source>
</evidence>
<feature type="domain" description="S1 motif" evidence="8">
    <location>
        <begin position="502"/>
        <end position="582"/>
    </location>
</feature>
<dbReference type="SUPFAM" id="SSF50249">
    <property type="entry name" value="Nucleic acid-binding proteins"/>
    <property type="match status" value="2"/>
</dbReference>
<evidence type="ECO:0000256" key="5">
    <source>
        <dbReference type="ARBA" id="ARBA00022839"/>
    </source>
</evidence>
<dbReference type="PANTHER" id="PTHR23355:SF9">
    <property type="entry name" value="DIS3-LIKE EXONUCLEASE 2"/>
    <property type="match status" value="1"/>
</dbReference>
<dbReference type="OrthoDB" id="9764149at2"/>
<dbReference type="HOGENOM" id="CLU_002333_7_3_10"/>
<dbReference type="eggNOG" id="COG0557">
    <property type="taxonomic scope" value="Bacteria"/>
</dbReference>
<keyword evidence="2 7" id="KW-0963">Cytoplasm</keyword>
<dbReference type="GO" id="GO:0006402">
    <property type="term" value="P:mRNA catabolic process"/>
    <property type="evidence" value="ECO:0007669"/>
    <property type="project" value="TreeGrafter"/>
</dbReference>
<dbReference type="InterPro" id="IPR012340">
    <property type="entry name" value="NA-bd_OB-fold"/>
</dbReference>
<dbReference type="SMART" id="SM00955">
    <property type="entry name" value="RNB"/>
    <property type="match status" value="1"/>
</dbReference>
<reference evidence="10" key="1">
    <citation type="journal article" date="2008" name="Science">
        <title>Genome of an endosymbiont coupling N2 fixation to cellulolysis within RT protist cells in termite gut.</title>
        <authorList>
            <person name="Hongoh Y."/>
            <person name="Sharma V.K."/>
            <person name="Prakash T."/>
            <person name="Noda S."/>
            <person name="Toh H."/>
            <person name="Taylor T.D."/>
            <person name="Kudo T."/>
            <person name="Sakaki Y."/>
            <person name="Toyoda A."/>
            <person name="Hattori M."/>
            <person name="Ohkuma M."/>
        </authorList>
    </citation>
    <scope>NUCLEOTIDE SEQUENCE [LARGE SCALE GENOMIC DNA]</scope>
</reference>
<evidence type="ECO:0000256" key="1">
    <source>
        <dbReference type="ARBA" id="ARBA00001849"/>
    </source>
</evidence>
<dbReference type="GO" id="GO:0003723">
    <property type="term" value="F:RNA binding"/>
    <property type="evidence" value="ECO:0007669"/>
    <property type="project" value="UniProtKB-UniRule"/>
</dbReference>
<keyword evidence="5 7" id="KW-0269">Exonuclease</keyword>
<comment type="function">
    <text evidence="7">3'-5' exoribonuclease that releases 5'-nucleoside monophosphates and is involved in maturation of structured RNAs.</text>
</comment>
<organism evidence="9 10">
    <name type="scientific">Azobacteroides pseudotrichonymphae genomovar. CFP2</name>
    <dbReference type="NCBI Taxonomy" id="511995"/>
    <lineage>
        <taxon>Bacteria</taxon>
        <taxon>Pseudomonadati</taxon>
        <taxon>Bacteroidota</taxon>
        <taxon>Bacteroidia</taxon>
        <taxon>Bacteroidales</taxon>
        <taxon>Candidatus Azobacteroides</taxon>
    </lineage>
</organism>
<dbReference type="GO" id="GO:0005829">
    <property type="term" value="C:cytosol"/>
    <property type="evidence" value="ECO:0007669"/>
    <property type="project" value="TreeGrafter"/>
</dbReference>
<dbReference type="RefSeq" id="WP_012573227.1">
    <property type="nucleotide sequence ID" value="NC_011565.1"/>
</dbReference>
<keyword evidence="10" id="KW-1185">Reference proteome</keyword>
<evidence type="ECO:0000259" key="8">
    <source>
        <dbReference type="PROSITE" id="PS50126"/>
    </source>
</evidence>
<name>B6YQJ4_AZOPC</name>
<comment type="similarity">
    <text evidence="7">Belongs to the RNR ribonuclease family. RNase R subfamily.</text>
</comment>
<dbReference type="InterPro" id="IPR004476">
    <property type="entry name" value="RNase_II/RNase_R"/>
</dbReference>
<dbReference type="Pfam" id="PF00773">
    <property type="entry name" value="RNB"/>
    <property type="match status" value="1"/>
</dbReference>
<comment type="subcellular location">
    <subcellularLocation>
        <location evidence="7">Cytoplasm</location>
    </subcellularLocation>
</comment>
<dbReference type="PROSITE" id="PS01175">
    <property type="entry name" value="RIBONUCLEASE_II"/>
    <property type="match status" value="1"/>
</dbReference>
<dbReference type="EC" id="3.1.13.1" evidence="7"/>